<comment type="caution">
    <text evidence="1">The sequence shown here is derived from an EMBL/GenBank/DDBJ whole genome shotgun (WGS) entry which is preliminary data.</text>
</comment>
<reference evidence="1 2" key="2">
    <citation type="journal article" date="2021" name="Curr. Genet.">
        <title>Genetic response to nitrogen starvation in the aggressive Eucalyptus foliar pathogen Teratosphaeria destructans.</title>
        <authorList>
            <person name="Havenga M."/>
            <person name="Wingfield B.D."/>
            <person name="Wingfield M.J."/>
            <person name="Dreyer L.L."/>
            <person name="Roets F."/>
            <person name="Aylward J."/>
        </authorList>
    </citation>
    <scope>NUCLEOTIDE SEQUENCE [LARGE SCALE GENOMIC DNA]</scope>
    <source>
        <strain evidence="1">CMW44962</strain>
    </source>
</reference>
<dbReference type="OrthoDB" id="8300194at2759"/>
<dbReference type="AlphaFoldDB" id="A0A9W7SKC8"/>
<reference evidence="1 2" key="1">
    <citation type="journal article" date="2018" name="IMA Fungus">
        <title>IMA Genome-F 10: Nine draft genome sequences of Claviceps purpurea s.lat., including C. arundinis, C. humidiphila, and C. cf. spartinae, pseudomolecules for the pitch canker pathogen Fusarium circinatum, draft genome of Davidsoniella eucalypti, Grosmannia galeiformis, Quambalaria eucalypti, and Teratosphaeria destructans.</title>
        <authorList>
            <person name="Wingfield B.D."/>
            <person name="Liu M."/>
            <person name="Nguyen H.D."/>
            <person name="Lane F.A."/>
            <person name="Morgan S.W."/>
            <person name="De Vos L."/>
            <person name="Wilken P.M."/>
            <person name="Duong T.A."/>
            <person name="Aylward J."/>
            <person name="Coetzee M.P."/>
            <person name="Dadej K."/>
            <person name="De Beer Z.W."/>
            <person name="Findlay W."/>
            <person name="Havenga M."/>
            <person name="Kolarik M."/>
            <person name="Menzies J.G."/>
            <person name="Naidoo K."/>
            <person name="Pochopski O."/>
            <person name="Shoukouhi P."/>
            <person name="Santana Q.C."/>
            <person name="Seifert K.A."/>
            <person name="Soal N."/>
            <person name="Steenkamp E.T."/>
            <person name="Tatham C.T."/>
            <person name="van der Nest M.A."/>
            <person name="Wingfield M.J."/>
        </authorList>
    </citation>
    <scope>NUCLEOTIDE SEQUENCE [LARGE SCALE GENOMIC DNA]</scope>
    <source>
        <strain evidence="1">CMW44962</strain>
    </source>
</reference>
<keyword evidence="2" id="KW-1185">Reference proteome</keyword>
<proteinExistence type="predicted"/>
<accession>A0A9W7SKC8</accession>
<organism evidence="1 2">
    <name type="scientific">Teratosphaeria destructans</name>
    <dbReference type="NCBI Taxonomy" id="418781"/>
    <lineage>
        <taxon>Eukaryota</taxon>
        <taxon>Fungi</taxon>
        <taxon>Dikarya</taxon>
        <taxon>Ascomycota</taxon>
        <taxon>Pezizomycotina</taxon>
        <taxon>Dothideomycetes</taxon>
        <taxon>Dothideomycetidae</taxon>
        <taxon>Mycosphaerellales</taxon>
        <taxon>Teratosphaeriaceae</taxon>
        <taxon>Teratosphaeria</taxon>
    </lineage>
</organism>
<dbReference type="Proteomes" id="UP001138500">
    <property type="component" value="Unassembled WGS sequence"/>
</dbReference>
<gene>
    <name evidence="1" type="ORF">Tdes44962_MAKER05458</name>
</gene>
<evidence type="ECO:0000313" key="1">
    <source>
        <dbReference type="EMBL" id="KAH9817749.1"/>
    </source>
</evidence>
<dbReference type="EMBL" id="RIBY02002378">
    <property type="protein sequence ID" value="KAH9817749.1"/>
    <property type="molecule type" value="Genomic_DNA"/>
</dbReference>
<name>A0A9W7SKC8_9PEZI</name>
<evidence type="ECO:0000313" key="2">
    <source>
        <dbReference type="Proteomes" id="UP001138500"/>
    </source>
</evidence>
<protein>
    <submittedName>
        <fullName evidence="1">Kinase-like protein</fullName>
    </submittedName>
</protein>
<sequence length="109" mass="12299">MMIRAPTERIEAPHLGTRWVFRSEESKRKVLQQLKTMVEGLRSLEAPQGIGAANIDSGPIFALVDDQDLTTIQDESCSDLQELAKFYQQPWHDPVFTHGDLSSTNILCE</sequence>
<dbReference type="GO" id="GO:0016301">
    <property type="term" value="F:kinase activity"/>
    <property type="evidence" value="ECO:0007669"/>
    <property type="project" value="UniProtKB-KW"/>
</dbReference>